<dbReference type="InterPro" id="IPR047262">
    <property type="entry name" value="PRX-like1"/>
</dbReference>
<dbReference type="AlphaFoldDB" id="A0A0C1IYV3"/>
<evidence type="ECO:0000313" key="4">
    <source>
        <dbReference type="Proteomes" id="UP000031408"/>
    </source>
</evidence>
<dbReference type="InterPro" id="IPR036249">
    <property type="entry name" value="Thioredoxin-like_sf"/>
</dbReference>
<evidence type="ECO:0000313" key="3">
    <source>
        <dbReference type="EMBL" id="KIC95654.1"/>
    </source>
</evidence>
<gene>
    <name evidence="3" type="ORF">OI18_05245</name>
</gene>
<dbReference type="InterPro" id="IPR000866">
    <property type="entry name" value="AhpC/TSA"/>
</dbReference>
<dbReference type="GO" id="GO:0016491">
    <property type="term" value="F:oxidoreductase activity"/>
    <property type="evidence" value="ECO:0007669"/>
    <property type="project" value="InterPro"/>
</dbReference>
<dbReference type="STRING" id="1349421.OI18_05245"/>
<feature type="domain" description="Thioredoxin" evidence="2">
    <location>
        <begin position="10"/>
        <end position="167"/>
    </location>
</feature>
<dbReference type="OrthoDB" id="669323at2"/>
<organism evidence="3 4">
    <name type="scientific">Flavihumibacter solisilvae</name>
    <dbReference type="NCBI Taxonomy" id="1349421"/>
    <lineage>
        <taxon>Bacteria</taxon>
        <taxon>Pseudomonadati</taxon>
        <taxon>Bacteroidota</taxon>
        <taxon>Chitinophagia</taxon>
        <taxon>Chitinophagales</taxon>
        <taxon>Chitinophagaceae</taxon>
        <taxon>Flavihumibacter</taxon>
    </lineage>
</organism>
<protein>
    <recommendedName>
        <fullName evidence="2">Thioredoxin domain-containing protein</fullName>
    </recommendedName>
</protein>
<name>A0A0C1IYV3_9BACT</name>
<feature type="signal peptide" evidence="1">
    <location>
        <begin position="1"/>
        <end position="21"/>
    </location>
</feature>
<keyword evidence="1" id="KW-0732">Signal</keyword>
<dbReference type="PROSITE" id="PS51352">
    <property type="entry name" value="THIOREDOXIN_2"/>
    <property type="match status" value="1"/>
</dbReference>
<feature type="chain" id="PRO_5002151921" description="Thioredoxin domain-containing protein" evidence="1">
    <location>
        <begin position="22"/>
        <end position="193"/>
    </location>
</feature>
<evidence type="ECO:0000256" key="1">
    <source>
        <dbReference type="SAM" id="SignalP"/>
    </source>
</evidence>
<dbReference type="EMBL" id="JSVC01000005">
    <property type="protein sequence ID" value="KIC95654.1"/>
    <property type="molecule type" value="Genomic_DNA"/>
</dbReference>
<evidence type="ECO:0000259" key="2">
    <source>
        <dbReference type="PROSITE" id="PS51352"/>
    </source>
</evidence>
<dbReference type="Proteomes" id="UP000031408">
    <property type="component" value="Unassembled WGS sequence"/>
</dbReference>
<accession>A0A0C1IYV3</accession>
<dbReference type="InterPro" id="IPR013766">
    <property type="entry name" value="Thioredoxin_domain"/>
</dbReference>
<dbReference type="Gene3D" id="3.40.30.10">
    <property type="entry name" value="Glutaredoxin"/>
    <property type="match status" value="1"/>
</dbReference>
<dbReference type="Pfam" id="PF00578">
    <property type="entry name" value="AhpC-TSA"/>
    <property type="match status" value="1"/>
</dbReference>
<proteinExistence type="predicted"/>
<dbReference type="PANTHER" id="PTHR43640">
    <property type="entry name" value="OS07G0260300 PROTEIN"/>
    <property type="match status" value="1"/>
</dbReference>
<dbReference type="SUPFAM" id="SSF52833">
    <property type="entry name" value="Thioredoxin-like"/>
    <property type="match status" value="1"/>
</dbReference>
<sequence>MRLLLFILLLFPCTVALSQQAATHFSPRQIKSISLTTPGDQPASLTLQKQLTVIVFLSPDCPLCKNYAPVLNKLKEDFDQQVNFIGIIPGAAYTQNEITAYSDRYKLLFDLVVDKQKKLSKFLEASVTPEVLVIEQNGNLVYRGAIDDWVVNLGKKKLKAEHEYLRTAIQQFLYHQPVMVQRTTPKGCYINDY</sequence>
<keyword evidence="4" id="KW-1185">Reference proteome</keyword>
<dbReference type="PANTHER" id="PTHR43640:SF1">
    <property type="entry name" value="THIOREDOXIN-DEPENDENT PEROXIREDOXIN"/>
    <property type="match status" value="1"/>
</dbReference>
<comment type="caution">
    <text evidence="3">The sequence shown here is derived from an EMBL/GenBank/DDBJ whole genome shotgun (WGS) entry which is preliminary data.</text>
</comment>
<dbReference type="GO" id="GO:0016209">
    <property type="term" value="F:antioxidant activity"/>
    <property type="evidence" value="ECO:0007669"/>
    <property type="project" value="InterPro"/>
</dbReference>
<reference evidence="3 4" key="1">
    <citation type="submission" date="2014-11" db="EMBL/GenBank/DDBJ databases">
        <title>Genome sequence of Flavihumibacter solisilvae 3-3.</title>
        <authorList>
            <person name="Zhou G."/>
            <person name="Li M."/>
            <person name="Wang G."/>
        </authorList>
    </citation>
    <scope>NUCLEOTIDE SEQUENCE [LARGE SCALE GENOMIC DNA]</scope>
    <source>
        <strain evidence="3 4">3-3</strain>
    </source>
</reference>
<dbReference type="RefSeq" id="WP_039137784.1">
    <property type="nucleotide sequence ID" value="NZ_JSVC01000005.1"/>
</dbReference>